<feature type="compositionally biased region" description="Low complexity" evidence="1">
    <location>
        <begin position="69"/>
        <end position="80"/>
    </location>
</feature>
<accession>A0A6G0ZIA7</accession>
<keyword evidence="3" id="KW-1185">Reference proteome</keyword>
<evidence type="ECO:0000313" key="3">
    <source>
        <dbReference type="Proteomes" id="UP000478052"/>
    </source>
</evidence>
<feature type="compositionally biased region" description="Basic residues" evidence="1">
    <location>
        <begin position="17"/>
        <end position="34"/>
    </location>
</feature>
<dbReference type="Proteomes" id="UP000478052">
    <property type="component" value="Unassembled WGS sequence"/>
</dbReference>
<comment type="caution">
    <text evidence="2">The sequence shown here is derived from an EMBL/GenBank/DDBJ whole genome shotgun (WGS) entry which is preliminary data.</text>
</comment>
<evidence type="ECO:0000256" key="1">
    <source>
        <dbReference type="SAM" id="MobiDB-lite"/>
    </source>
</evidence>
<dbReference type="AlphaFoldDB" id="A0A6G0ZIA7"/>
<protein>
    <submittedName>
        <fullName evidence="2">Kinesin-like protein isoform X2</fullName>
    </submittedName>
</protein>
<feature type="region of interest" description="Disordered" evidence="1">
    <location>
        <begin position="69"/>
        <end position="139"/>
    </location>
</feature>
<organism evidence="2 3">
    <name type="scientific">Aphis craccivora</name>
    <name type="common">Cowpea aphid</name>
    <dbReference type="NCBI Taxonomy" id="307492"/>
    <lineage>
        <taxon>Eukaryota</taxon>
        <taxon>Metazoa</taxon>
        <taxon>Ecdysozoa</taxon>
        <taxon>Arthropoda</taxon>
        <taxon>Hexapoda</taxon>
        <taxon>Insecta</taxon>
        <taxon>Pterygota</taxon>
        <taxon>Neoptera</taxon>
        <taxon>Paraneoptera</taxon>
        <taxon>Hemiptera</taxon>
        <taxon>Sternorrhyncha</taxon>
        <taxon>Aphidomorpha</taxon>
        <taxon>Aphidoidea</taxon>
        <taxon>Aphididae</taxon>
        <taxon>Aphidini</taxon>
        <taxon>Aphis</taxon>
        <taxon>Aphis</taxon>
    </lineage>
</organism>
<sequence>HRGCRCARVRCRVRKHDVRVSRARRSKTSRRRTTPPRPPSDQLRRVLICSHRAPTTLESRVCLFLFSGPQQQQRPPSSSPAVVPCHRRRRADEEEGEDRHRHRTSAVVVPSPPNGGGRNGSSAANPEQSARSRTHRTDETHALYAAAKAAEDEVRRLTRGRLPLPTTTIDSESATAAALDYRRRRYGMYATATVTADDRYGHRYGLSSGLMTQDPKTSSAAAAFFLRPLSLVAGFHNIVMCNRPTKDTSHA</sequence>
<gene>
    <name evidence="2" type="ORF">FWK35_00018580</name>
</gene>
<dbReference type="OrthoDB" id="6630427at2759"/>
<evidence type="ECO:0000313" key="2">
    <source>
        <dbReference type="EMBL" id="KAF0770942.1"/>
    </source>
</evidence>
<feature type="region of interest" description="Disordered" evidence="1">
    <location>
        <begin position="17"/>
        <end position="44"/>
    </location>
</feature>
<feature type="non-terminal residue" evidence="2">
    <location>
        <position position="1"/>
    </location>
</feature>
<reference evidence="2 3" key="1">
    <citation type="submission" date="2019-08" db="EMBL/GenBank/DDBJ databases">
        <title>Whole genome of Aphis craccivora.</title>
        <authorList>
            <person name="Voronova N.V."/>
            <person name="Shulinski R.S."/>
            <person name="Bandarenka Y.V."/>
            <person name="Zhorov D.G."/>
            <person name="Warner D."/>
        </authorList>
    </citation>
    <scope>NUCLEOTIDE SEQUENCE [LARGE SCALE GENOMIC DNA]</scope>
    <source>
        <strain evidence="2">180601</strain>
        <tissue evidence="2">Whole Body</tissue>
    </source>
</reference>
<proteinExistence type="predicted"/>
<dbReference type="EMBL" id="VUJU01000362">
    <property type="protein sequence ID" value="KAF0770942.1"/>
    <property type="molecule type" value="Genomic_DNA"/>
</dbReference>
<name>A0A6G0ZIA7_APHCR</name>
<feature type="non-terminal residue" evidence="2">
    <location>
        <position position="251"/>
    </location>
</feature>